<dbReference type="InterPro" id="IPR036322">
    <property type="entry name" value="WD40_repeat_dom_sf"/>
</dbReference>
<sequence length="124" mass="13419">MGKKSNKHAGSSRKGDGAPSDCNQAQALMDVELFETNTSYRASRYDTFEFSSKVTCFAFSRDAPLLAVGVEIGGVYLFDLTQPEASVAAPSELIGIVRTMYFGPQNGFGEQILYGAFDVEIQSV</sequence>
<dbReference type="GeneID" id="13442668"/>
<evidence type="ECO:0008006" key="4">
    <source>
        <dbReference type="Google" id="ProtNLM"/>
    </source>
</evidence>
<dbReference type="SUPFAM" id="SSF50978">
    <property type="entry name" value="WD40 repeat-like"/>
    <property type="match status" value="1"/>
</dbReference>
<accession>F0VGF2</accession>
<dbReference type="OMA" id="KSNKHAG"/>
<evidence type="ECO:0000313" key="2">
    <source>
        <dbReference type="EMBL" id="CBZ52796.1"/>
    </source>
</evidence>
<feature type="compositionally biased region" description="Basic residues" evidence="1">
    <location>
        <begin position="1"/>
        <end position="11"/>
    </location>
</feature>
<dbReference type="Proteomes" id="UP000007494">
    <property type="component" value="Chromosome VIIb"/>
</dbReference>
<dbReference type="AlphaFoldDB" id="F0VGF2"/>
<dbReference type="VEuPathDB" id="ToxoDB:NCLIV_025850"/>
<keyword evidence="3" id="KW-1185">Reference proteome</keyword>
<feature type="region of interest" description="Disordered" evidence="1">
    <location>
        <begin position="1"/>
        <end position="21"/>
    </location>
</feature>
<dbReference type="EMBL" id="FR823389">
    <property type="protein sequence ID" value="CBZ52796.1"/>
    <property type="molecule type" value="Genomic_DNA"/>
</dbReference>
<gene>
    <name evidence="2" type="ORF">NCLIV_025850</name>
</gene>
<name>F0VGF2_NEOCL</name>
<evidence type="ECO:0000256" key="1">
    <source>
        <dbReference type="SAM" id="MobiDB-lite"/>
    </source>
</evidence>
<reference evidence="3" key="1">
    <citation type="journal article" date="2012" name="PLoS Pathog.">
        <title>Comparative genomics of the apicomplexan parasites Toxoplasma gondii and Neospora caninum: Coccidia differing in host range and transmission strategy.</title>
        <authorList>
            <person name="Reid A.J."/>
            <person name="Vermont S.J."/>
            <person name="Cotton J.A."/>
            <person name="Harris D."/>
            <person name="Hill-Cawthorne G.A."/>
            <person name="Konen-Waisman S."/>
            <person name="Latham S.M."/>
            <person name="Mourier T."/>
            <person name="Norton R."/>
            <person name="Quail M.A."/>
            <person name="Sanders M."/>
            <person name="Shanmugam D."/>
            <person name="Sohal A."/>
            <person name="Wasmuth J.D."/>
            <person name="Brunk B."/>
            <person name="Grigg M.E."/>
            <person name="Howard J.C."/>
            <person name="Parkinson J."/>
            <person name="Roos D.S."/>
            <person name="Trees A.J."/>
            <person name="Berriman M."/>
            <person name="Pain A."/>
            <person name="Wastling J.M."/>
        </authorList>
    </citation>
    <scope>NUCLEOTIDE SEQUENCE [LARGE SCALE GENOMIC DNA]</scope>
    <source>
        <strain evidence="3">Liverpool</strain>
    </source>
</reference>
<dbReference type="RefSeq" id="XP_003882828.1">
    <property type="nucleotide sequence ID" value="XM_003882779.1"/>
</dbReference>
<dbReference type="eggNOG" id="ENOG502TMQG">
    <property type="taxonomic scope" value="Eukaryota"/>
</dbReference>
<protein>
    <recommendedName>
        <fullName evidence="4">WD domain, G-beta repeat-containing protein</fullName>
    </recommendedName>
</protein>
<evidence type="ECO:0000313" key="3">
    <source>
        <dbReference type="Proteomes" id="UP000007494"/>
    </source>
</evidence>
<organism evidence="2 3">
    <name type="scientific">Neospora caninum (strain Liverpool)</name>
    <dbReference type="NCBI Taxonomy" id="572307"/>
    <lineage>
        <taxon>Eukaryota</taxon>
        <taxon>Sar</taxon>
        <taxon>Alveolata</taxon>
        <taxon>Apicomplexa</taxon>
        <taxon>Conoidasida</taxon>
        <taxon>Coccidia</taxon>
        <taxon>Eucoccidiorida</taxon>
        <taxon>Eimeriorina</taxon>
        <taxon>Sarcocystidae</taxon>
        <taxon>Neospora</taxon>
    </lineage>
</organism>
<dbReference type="InParanoid" id="F0VGF2"/>
<proteinExistence type="predicted"/>